<name>A0ABM7PQ77_SINCY</name>
<evidence type="ECO:0000313" key="2">
    <source>
        <dbReference type="Proteomes" id="UP001319861"/>
    </source>
</evidence>
<dbReference type="Pfam" id="PF13489">
    <property type="entry name" value="Methyltransf_23"/>
    <property type="match status" value="1"/>
</dbReference>
<evidence type="ECO:0008006" key="3">
    <source>
        <dbReference type="Google" id="ProtNLM"/>
    </source>
</evidence>
<gene>
    <name evidence="1" type="ORF">SCMU_00370</name>
</gene>
<dbReference type="SUPFAM" id="SSF53335">
    <property type="entry name" value="S-adenosyl-L-methionine-dependent methyltransferases"/>
    <property type="match status" value="1"/>
</dbReference>
<protein>
    <recommendedName>
        <fullName evidence="3">Class I SAM-dependent methyltransferase</fullName>
    </recommendedName>
</protein>
<dbReference type="EMBL" id="AP024525">
    <property type="protein sequence ID" value="BCT74195.1"/>
    <property type="molecule type" value="Genomic_DNA"/>
</dbReference>
<keyword evidence="2" id="KW-1185">Reference proteome</keyword>
<accession>A0ABM7PQ77</accession>
<proteinExistence type="predicted"/>
<dbReference type="PANTHER" id="PTHR43861">
    <property type="entry name" value="TRANS-ACONITATE 2-METHYLTRANSFERASE-RELATED"/>
    <property type="match status" value="1"/>
</dbReference>
<dbReference type="Gene3D" id="3.40.50.150">
    <property type="entry name" value="Vaccinia Virus protein VP39"/>
    <property type="match status" value="1"/>
</dbReference>
<dbReference type="CDD" id="cd02440">
    <property type="entry name" value="AdoMet_MTases"/>
    <property type="match status" value="1"/>
</dbReference>
<organism evidence="1 2">
    <name type="scientific">Sinomonas cyclohexanicum</name>
    <name type="common">Corynebacterium cyclohexanicum</name>
    <dbReference type="NCBI Taxonomy" id="322009"/>
    <lineage>
        <taxon>Bacteria</taxon>
        <taxon>Bacillati</taxon>
        <taxon>Actinomycetota</taxon>
        <taxon>Actinomycetes</taxon>
        <taxon>Micrococcales</taxon>
        <taxon>Micrococcaceae</taxon>
        <taxon>Sinomonas</taxon>
    </lineage>
</organism>
<dbReference type="InterPro" id="IPR029063">
    <property type="entry name" value="SAM-dependent_MTases_sf"/>
</dbReference>
<sequence length="252" mass="27965">MTDYDARGFAPRFRASRPLDPQTEELWVKLLRAAIPEEVLVRTALDLGAGTGRFWPAIRRAWHPHRIIAVDRSAAMLTAGTQAEDVEAVVADIDDETIDRYRPNAVLCSMSLHYSAHPGRLCQRLKAMLAPHGVVCVRTACQETTSANTILRFFPTARQAELRAFPERGVIEGWLSEAGFRVRSEVVRTPAAPVYRELVRRALRRGLPSLQLVSNSEFALGMLRLAGWAAGRAVRRLPVPHDETLLVVGQAG</sequence>
<dbReference type="Proteomes" id="UP001319861">
    <property type="component" value="Chromosome"/>
</dbReference>
<evidence type="ECO:0000313" key="1">
    <source>
        <dbReference type="EMBL" id="BCT74195.1"/>
    </source>
</evidence>
<dbReference type="RefSeq" id="WP_229230965.1">
    <property type="nucleotide sequence ID" value="NZ_AP024525.1"/>
</dbReference>
<reference evidence="1 2" key="1">
    <citation type="journal article" date="2021" name="J. Biosci. Bioeng.">
        <title>Identification and characterization of a chc gene cluster responsible for the aromatization pathway of cyclohexanecarboxylate degradation in Sinomonas cyclohexanicum ATCC 51369.</title>
        <authorList>
            <person name="Yamamoto T."/>
            <person name="Hasegawa Y."/>
            <person name="Lau P.C.K."/>
            <person name="Iwaki H."/>
        </authorList>
    </citation>
    <scope>NUCLEOTIDE SEQUENCE [LARGE SCALE GENOMIC DNA]</scope>
    <source>
        <strain evidence="1 2">ATCC 51369</strain>
    </source>
</reference>